<dbReference type="Gene3D" id="2.40.160.10">
    <property type="entry name" value="Porin"/>
    <property type="match status" value="1"/>
</dbReference>
<evidence type="ECO:0000313" key="2">
    <source>
        <dbReference type="EMBL" id="ABB61730.1"/>
    </source>
</evidence>
<dbReference type="GO" id="GO:0034220">
    <property type="term" value="P:monoatomic ion transmembrane transport"/>
    <property type="evidence" value="ECO:0007669"/>
    <property type="project" value="InterPro"/>
</dbReference>
<proteinExistence type="predicted"/>
<evidence type="ECO:0000313" key="3">
    <source>
        <dbReference type="Proteomes" id="UP000002716"/>
    </source>
</evidence>
<dbReference type="EnsemblBacteria" id="ABB61730">
    <property type="protein sequence ID" value="ABB61730"/>
    <property type="gene ID" value="SDY_1602"/>
</dbReference>
<dbReference type="InterPro" id="IPR001702">
    <property type="entry name" value="Porin_Gram-ve"/>
</dbReference>
<gene>
    <name evidence="2" type="ordered locus">SDY_1602</name>
</gene>
<dbReference type="EMBL" id="CP000034">
    <property type="protein sequence ID" value="ABB61730.1"/>
    <property type="molecule type" value="Genomic_DNA"/>
</dbReference>
<dbReference type="Proteomes" id="UP000002716">
    <property type="component" value="Chromosome"/>
</dbReference>
<dbReference type="GO" id="GO:0009279">
    <property type="term" value="C:cell outer membrane"/>
    <property type="evidence" value="ECO:0007669"/>
    <property type="project" value="InterPro"/>
</dbReference>
<accession>Q32G25</accession>
<dbReference type="KEGG" id="sdy:SDY_1602"/>
<keyword evidence="1" id="KW-0812">Transmembrane</keyword>
<dbReference type="Pfam" id="PF00267">
    <property type="entry name" value="Porin_1"/>
    <property type="match status" value="1"/>
</dbReference>
<dbReference type="InterPro" id="IPR023614">
    <property type="entry name" value="Porin_dom_sf"/>
</dbReference>
<dbReference type="HOGENOM" id="CLU_2525709_0_0_6"/>
<sequence>MVINSTFMARLPLYVILLMISVTMVIKLMPVSALKINDQMIGFGHWEYDFKGYNDEANGSRGNKTRLAYAGLVMLPISRTCVFQ</sequence>
<reference evidence="2 3" key="1">
    <citation type="journal article" date="2005" name="Nucleic Acids Res.">
        <title>Genome dynamics and diversity of Shigella species, the etiologic agents of bacillary dysentery.</title>
        <authorList>
            <person name="Yang F."/>
            <person name="Yang J."/>
            <person name="Zhang X."/>
            <person name="Chen L."/>
            <person name="Jiang Y."/>
            <person name="Yan Y."/>
            <person name="Tang X."/>
            <person name="Wang J."/>
            <person name="Xiong Z."/>
            <person name="Dong J."/>
            <person name="Xue Y."/>
            <person name="Zhu Y."/>
            <person name="Xu X."/>
            <person name="Sun L."/>
            <person name="Chen S."/>
            <person name="Nie H."/>
            <person name="Peng J."/>
            <person name="Xu J."/>
            <person name="Wang Y."/>
            <person name="Yuan Z."/>
            <person name="Wen Y."/>
            <person name="Yao Z."/>
            <person name="Shen Y."/>
            <person name="Qiang B."/>
            <person name="Hou Y."/>
            <person name="Yu J."/>
            <person name="Jin Q."/>
        </authorList>
    </citation>
    <scope>NUCLEOTIDE SEQUENCE [LARGE SCALE GENOMIC DNA]</scope>
    <source>
        <strain evidence="2 3">Sd197</strain>
    </source>
</reference>
<keyword evidence="1" id="KW-0472">Membrane</keyword>
<keyword evidence="3" id="KW-1185">Reference proteome</keyword>
<organism evidence="2 3">
    <name type="scientific">Shigella dysenteriae serotype 1 (strain Sd197)</name>
    <dbReference type="NCBI Taxonomy" id="300267"/>
    <lineage>
        <taxon>Bacteria</taxon>
        <taxon>Pseudomonadati</taxon>
        <taxon>Pseudomonadota</taxon>
        <taxon>Gammaproteobacteria</taxon>
        <taxon>Enterobacterales</taxon>
        <taxon>Enterobacteriaceae</taxon>
        <taxon>Shigella</taxon>
    </lineage>
</organism>
<feature type="transmembrane region" description="Helical" evidence="1">
    <location>
        <begin position="12"/>
        <end position="30"/>
    </location>
</feature>
<name>Q32G25_SHIDS</name>
<evidence type="ECO:0000256" key="1">
    <source>
        <dbReference type="SAM" id="Phobius"/>
    </source>
</evidence>
<dbReference type="AlphaFoldDB" id="Q32G25"/>
<dbReference type="STRING" id="300267.SDY_1602"/>
<protein>
    <submittedName>
        <fullName evidence="2">Uncharacterized protein</fullName>
    </submittedName>
</protein>
<dbReference type="GO" id="GO:0015288">
    <property type="term" value="F:porin activity"/>
    <property type="evidence" value="ECO:0007669"/>
    <property type="project" value="InterPro"/>
</dbReference>
<keyword evidence="1" id="KW-1133">Transmembrane helix</keyword>